<dbReference type="Gene3D" id="1.10.8.430">
    <property type="entry name" value="Helical domain of apoptotic protease-activating factors"/>
    <property type="match status" value="1"/>
</dbReference>
<dbReference type="Pfam" id="PF00931">
    <property type="entry name" value="NB-ARC"/>
    <property type="match status" value="1"/>
</dbReference>
<keyword evidence="3" id="KW-0611">Plant defense</keyword>
<dbReference type="Pfam" id="PF18052">
    <property type="entry name" value="Rx_N"/>
    <property type="match status" value="1"/>
</dbReference>
<dbReference type="InterPro" id="IPR002182">
    <property type="entry name" value="NB-ARC"/>
</dbReference>
<reference evidence="8" key="2">
    <citation type="journal article" date="2023" name="Plants (Basel)">
        <title>Annotation of the Turnera subulata (Passifloraceae) Draft Genome Reveals the S-Locus Evolved after the Divergence of Turneroideae from Passifloroideae in a Stepwise Manner.</title>
        <authorList>
            <person name="Henning P.M."/>
            <person name="Roalson E.H."/>
            <person name="Mir W."/>
            <person name="McCubbin A.G."/>
            <person name="Shore J.S."/>
        </authorList>
    </citation>
    <scope>NUCLEOTIDE SEQUENCE</scope>
    <source>
        <strain evidence="8">F60SS</strain>
    </source>
</reference>
<evidence type="ECO:0000313" key="9">
    <source>
        <dbReference type="Proteomes" id="UP001141552"/>
    </source>
</evidence>
<dbReference type="InterPro" id="IPR058922">
    <property type="entry name" value="WHD_DRP"/>
</dbReference>
<evidence type="ECO:0000313" key="8">
    <source>
        <dbReference type="EMBL" id="KAJ4829526.1"/>
    </source>
</evidence>
<dbReference type="GO" id="GO:0043531">
    <property type="term" value="F:ADP binding"/>
    <property type="evidence" value="ECO:0007669"/>
    <property type="project" value="InterPro"/>
</dbReference>
<evidence type="ECO:0000256" key="1">
    <source>
        <dbReference type="ARBA" id="ARBA00022737"/>
    </source>
</evidence>
<feature type="non-terminal residue" evidence="8">
    <location>
        <position position="464"/>
    </location>
</feature>
<dbReference type="Pfam" id="PF23559">
    <property type="entry name" value="WHD_DRP"/>
    <property type="match status" value="1"/>
</dbReference>
<dbReference type="Gene3D" id="3.40.50.300">
    <property type="entry name" value="P-loop containing nucleotide triphosphate hydrolases"/>
    <property type="match status" value="1"/>
</dbReference>
<dbReference type="PRINTS" id="PR00364">
    <property type="entry name" value="DISEASERSIST"/>
</dbReference>
<dbReference type="EMBL" id="JAKUCV010005882">
    <property type="protein sequence ID" value="KAJ4829526.1"/>
    <property type="molecule type" value="Genomic_DNA"/>
</dbReference>
<keyword evidence="9" id="KW-1185">Reference proteome</keyword>
<dbReference type="InterPro" id="IPR038005">
    <property type="entry name" value="RX-like_CC"/>
</dbReference>
<dbReference type="Proteomes" id="UP001141552">
    <property type="component" value="Unassembled WGS sequence"/>
</dbReference>
<dbReference type="AlphaFoldDB" id="A0A9Q0FDS3"/>
<dbReference type="InterPro" id="IPR041118">
    <property type="entry name" value="Rx_N"/>
</dbReference>
<evidence type="ECO:0008006" key="10">
    <source>
        <dbReference type="Google" id="ProtNLM"/>
    </source>
</evidence>
<dbReference type="OrthoDB" id="851510at2759"/>
<name>A0A9Q0FDS3_9ROSI</name>
<dbReference type="CDD" id="cd14798">
    <property type="entry name" value="RX-CC_like"/>
    <property type="match status" value="1"/>
</dbReference>
<dbReference type="InterPro" id="IPR042197">
    <property type="entry name" value="Apaf_helical"/>
</dbReference>
<dbReference type="Gene3D" id="1.10.10.10">
    <property type="entry name" value="Winged helix-like DNA-binding domain superfamily/Winged helix DNA-binding domain"/>
    <property type="match status" value="1"/>
</dbReference>
<gene>
    <name evidence="8" type="ORF">Tsubulata_028066</name>
</gene>
<reference evidence="8" key="1">
    <citation type="submission" date="2022-02" db="EMBL/GenBank/DDBJ databases">
        <authorList>
            <person name="Henning P.M."/>
            <person name="McCubbin A.G."/>
            <person name="Shore J.S."/>
        </authorList>
    </citation>
    <scope>NUCLEOTIDE SEQUENCE</scope>
    <source>
        <strain evidence="8">F60SS</strain>
        <tissue evidence="8">Leaves</tissue>
    </source>
</reference>
<feature type="domain" description="Disease resistance protein winged helix" evidence="7">
    <location>
        <begin position="436"/>
        <end position="462"/>
    </location>
</feature>
<organism evidence="8 9">
    <name type="scientific">Turnera subulata</name>
    <dbReference type="NCBI Taxonomy" id="218843"/>
    <lineage>
        <taxon>Eukaryota</taxon>
        <taxon>Viridiplantae</taxon>
        <taxon>Streptophyta</taxon>
        <taxon>Embryophyta</taxon>
        <taxon>Tracheophyta</taxon>
        <taxon>Spermatophyta</taxon>
        <taxon>Magnoliopsida</taxon>
        <taxon>eudicotyledons</taxon>
        <taxon>Gunneridae</taxon>
        <taxon>Pentapetalae</taxon>
        <taxon>rosids</taxon>
        <taxon>fabids</taxon>
        <taxon>Malpighiales</taxon>
        <taxon>Passifloraceae</taxon>
        <taxon>Turnera</taxon>
    </lineage>
</organism>
<dbReference type="InterPro" id="IPR027417">
    <property type="entry name" value="P-loop_NTPase"/>
</dbReference>
<evidence type="ECO:0000256" key="4">
    <source>
        <dbReference type="ARBA" id="ARBA00022840"/>
    </source>
</evidence>
<accession>A0A9Q0FDS3</accession>
<evidence type="ECO:0000259" key="7">
    <source>
        <dbReference type="Pfam" id="PF23559"/>
    </source>
</evidence>
<proteinExistence type="predicted"/>
<sequence>MGEFLLTIVVEGMLKKLASLALEGIDLAWGLKGKLQKLNKSLTSILAVLHDAEEKQGREESVKIWLQKLRDVAYEAEDVLDEFGYEVLRQSVEGSTPSRKVSKFFSASSNPIAFGLHMGKKIKKINDELVEIKNEVVGLGLIIGRERAPQTSVSPITHSFLEKSEQVIGRDGDVSEVINLLNISCDDQVLSVVPIVGMAGLGKTILAKLVVKEIKDRKLFDETIWVCVSQKFDKQRILGEMLQDLLGTNNGALSNLNTIVSQLKEKLEGKKFLLVLDDVWNEKLQDWESLKNDLSIVRGSNGNVIIVTTRKQQTASIMETSPGRRHELKRLQDEECWSIIRKMVETGNDKASISGNLEVIGKDIARKCGGVPLAARMLGGLMRNSKEESDWSSIKNNPVLDSRGDDGDDVGILPILKLSYDHLPSYLNPCFAYCAMFPEDHRIDKEQLIQLWMAEGLLRTTNEQ</sequence>
<protein>
    <recommendedName>
        <fullName evidence="10">Disease resistance protein RGA3</fullName>
    </recommendedName>
</protein>
<comment type="caution">
    <text evidence="8">The sequence shown here is derived from an EMBL/GenBank/DDBJ whole genome shotgun (WGS) entry which is preliminary data.</text>
</comment>
<feature type="domain" description="NB-ARC" evidence="5">
    <location>
        <begin position="172"/>
        <end position="348"/>
    </location>
</feature>
<keyword evidence="4" id="KW-0067">ATP-binding</keyword>
<keyword evidence="2" id="KW-0547">Nucleotide-binding</keyword>
<dbReference type="Gene3D" id="1.20.5.4130">
    <property type="match status" value="1"/>
</dbReference>
<dbReference type="InterPro" id="IPR036388">
    <property type="entry name" value="WH-like_DNA-bd_sf"/>
</dbReference>
<evidence type="ECO:0000259" key="5">
    <source>
        <dbReference type="Pfam" id="PF00931"/>
    </source>
</evidence>
<dbReference type="GO" id="GO:0005524">
    <property type="term" value="F:ATP binding"/>
    <property type="evidence" value="ECO:0007669"/>
    <property type="project" value="UniProtKB-KW"/>
</dbReference>
<dbReference type="SUPFAM" id="SSF52540">
    <property type="entry name" value="P-loop containing nucleoside triphosphate hydrolases"/>
    <property type="match status" value="1"/>
</dbReference>
<dbReference type="PANTHER" id="PTHR36766">
    <property type="entry name" value="PLANT BROAD-SPECTRUM MILDEW RESISTANCE PROTEIN RPW8"/>
    <property type="match status" value="1"/>
</dbReference>
<feature type="domain" description="Disease resistance N-terminal" evidence="6">
    <location>
        <begin position="9"/>
        <end position="95"/>
    </location>
</feature>
<evidence type="ECO:0000259" key="6">
    <source>
        <dbReference type="Pfam" id="PF18052"/>
    </source>
</evidence>
<evidence type="ECO:0000256" key="3">
    <source>
        <dbReference type="ARBA" id="ARBA00022821"/>
    </source>
</evidence>
<dbReference type="PANTHER" id="PTHR36766:SF70">
    <property type="entry name" value="DISEASE RESISTANCE PROTEIN RGA4"/>
    <property type="match status" value="1"/>
</dbReference>
<dbReference type="GO" id="GO:0006952">
    <property type="term" value="P:defense response"/>
    <property type="evidence" value="ECO:0007669"/>
    <property type="project" value="UniProtKB-KW"/>
</dbReference>
<evidence type="ECO:0000256" key="2">
    <source>
        <dbReference type="ARBA" id="ARBA00022741"/>
    </source>
</evidence>
<keyword evidence="1" id="KW-0677">Repeat</keyword>